<protein>
    <recommendedName>
        <fullName evidence="3">Transcription factor domain-containing protein</fullName>
    </recommendedName>
</protein>
<accession>A0A2V1E0Z7</accession>
<dbReference type="STRING" id="97972.A0A2V1E0Z7"/>
<dbReference type="Proteomes" id="UP000244855">
    <property type="component" value="Unassembled WGS sequence"/>
</dbReference>
<dbReference type="AlphaFoldDB" id="A0A2V1E0Z7"/>
<name>A0A2V1E0Z7_9PLEO</name>
<keyword evidence="2" id="KW-1185">Reference proteome</keyword>
<dbReference type="OrthoDB" id="5620at2759"/>
<evidence type="ECO:0008006" key="3">
    <source>
        <dbReference type="Google" id="ProtNLM"/>
    </source>
</evidence>
<sequence length="277" mass="30907">MSLEKNNQFQFITVSNPMKSGAAGSRKANHSHIMRQIHARKRRLQMQRYVDESMDNGANQDLSIFEWFLAVPLRQVSSRTDPFSSMARPLSLVEEFLLDHYIQVVLPFTIGHCDVFDKPGDHKKEVFQDWVGLAISDSALMAAGVLLSTCRYILYHRPEHPVFSRMVLQYKRICLQALRGQIVGNESPVKPATVATALALAVDETNAGEDGAARKHLQGVMAMIHFSGGIESIGVRGLVERMFRRFITLHELENPALTPFCGKFGAAKVLAPSNITS</sequence>
<gene>
    <name evidence="1" type="ORF">DM02DRAFT_625290</name>
</gene>
<evidence type="ECO:0000313" key="1">
    <source>
        <dbReference type="EMBL" id="PVI03966.1"/>
    </source>
</evidence>
<evidence type="ECO:0000313" key="2">
    <source>
        <dbReference type="Proteomes" id="UP000244855"/>
    </source>
</evidence>
<proteinExistence type="predicted"/>
<reference evidence="1 2" key="1">
    <citation type="journal article" date="2018" name="Sci. Rep.">
        <title>Comparative genomics provides insights into the lifestyle and reveals functional heterogeneity of dark septate endophytic fungi.</title>
        <authorList>
            <person name="Knapp D.G."/>
            <person name="Nemeth J.B."/>
            <person name="Barry K."/>
            <person name="Hainaut M."/>
            <person name="Henrissat B."/>
            <person name="Johnson J."/>
            <person name="Kuo A."/>
            <person name="Lim J.H.P."/>
            <person name="Lipzen A."/>
            <person name="Nolan M."/>
            <person name="Ohm R.A."/>
            <person name="Tamas L."/>
            <person name="Grigoriev I.V."/>
            <person name="Spatafora J.W."/>
            <person name="Nagy L.G."/>
            <person name="Kovacs G.M."/>
        </authorList>
    </citation>
    <scope>NUCLEOTIDE SEQUENCE [LARGE SCALE GENOMIC DNA]</scope>
    <source>
        <strain evidence="1 2">DSE2036</strain>
    </source>
</reference>
<organism evidence="1 2">
    <name type="scientific">Periconia macrospinosa</name>
    <dbReference type="NCBI Taxonomy" id="97972"/>
    <lineage>
        <taxon>Eukaryota</taxon>
        <taxon>Fungi</taxon>
        <taxon>Dikarya</taxon>
        <taxon>Ascomycota</taxon>
        <taxon>Pezizomycotina</taxon>
        <taxon>Dothideomycetes</taxon>
        <taxon>Pleosporomycetidae</taxon>
        <taxon>Pleosporales</taxon>
        <taxon>Massarineae</taxon>
        <taxon>Periconiaceae</taxon>
        <taxon>Periconia</taxon>
    </lineage>
</organism>
<dbReference type="EMBL" id="KZ805325">
    <property type="protein sequence ID" value="PVI03966.1"/>
    <property type="molecule type" value="Genomic_DNA"/>
</dbReference>